<dbReference type="EMBL" id="LMWY01000054">
    <property type="protein sequence ID" value="KUN93615.1"/>
    <property type="molecule type" value="Genomic_DNA"/>
</dbReference>
<dbReference type="AlphaFoldDB" id="A0A117RJ46"/>
<evidence type="ECO:0000313" key="3">
    <source>
        <dbReference type="Proteomes" id="UP000053429"/>
    </source>
</evidence>
<reference evidence="2 3" key="1">
    <citation type="submission" date="2015-10" db="EMBL/GenBank/DDBJ databases">
        <title>Draft genome sequence of Streptomyces caeruleatus NRRL B-24802, type strain for the species Streptomyces caeruleatus.</title>
        <authorList>
            <person name="Ruckert C."/>
            <person name="Winkler A."/>
            <person name="Kalinowski J."/>
            <person name="Kampfer P."/>
            <person name="Glaeser S."/>
        </authorList>
    </citation>
    <scope>NUCLEOTIDE SEQUENCE [LARGE SCALE GENOMIC DNA]</scope>
    <source>
        <strain evidence="2 3">NRRL B-24802</strain>
    </source>
</reference>
<dbReference type="OrthoDB" id="9805171at2"/>
<dbReference type="STRING" id="661399.AQJ67_38425"/>
<accession>A0A117RJ46</accession>
<dbReference type="InterPro" id="IPR041698">
    <property type="entry name" value="Methyltransf_25"/>
</dbReference>
<dbReference type="RefSeq" id="WP_062724128.1">
    <property type="nucleotide sequence ID" value="NZ_KQ948941.1"/>
</dbReference>
<keyword evidence="3" id="KW-1185">Reference proteome</keyword>
<sequence length="218" mass="23788">MTDSDFLTTTRTFYDAVAEDYATLFQDELVNRPLERALLSVFAELVEEGGAGQDGLVADLGCGPGRTTGRLAALGLNVFGLDLSESMLTIARRENPELRFEQGSMLELDLPDGSLAGALSFYSSIHTPVDRLPALFAEFHRVLAPGAPLLVAFQAGDEHRHHDQPWGHPVALTFQRRRPEDMVALLTAAGFALVSRTVREPDPALDETSPQAFLIARK</sequence>
<keyword evidence="2" id="KW-0808">Transferase</keyword>
<dbReference type="Pfam" id="PF13649">
    <property type="entry name" value="Methyltransf_25"/>
    <property type="match status" value="1"/>
</dbReference>
<protein>
    <submittedName>
        <fullName evidence="2">Methyltransferase</fullName>
    </submittedName>
</protein>
<feature type="domain" description="Methyltransferase" evidence="1">
    <location>
        <begin position="57"/>
        <end position="146"/>
    </location>
</feature>
<dbReference type="GO" id="GO:0032259">
    <property type="term" value="P:methylation"/>
    <property type="evidence" value="ECO:0007669"/>
    <property type="project" value="UniProtKB-KW"/>
</dbReference>
<evidence type="ECO:0000259" key="1">
    <source>
        <dbReference type="Pfam" id="PF13649"/>
    </source>
</evidence>
<gene>
    <name evidence="2" type="ORF">AQJ67_38425</name>
</gene>
<dbReference type="CDD" id="cd02440">
    <property type="entry name" value="AdoMet_MTases"/>
    <property type="match status" value="1"/>
</dbReference>
<keyword evidence="2" id="KW-0489">Methyltransferase</keyword>
<dbReference type="InterPro" id="IPR029063">
    <property type="entry name" value="SAM-dependent_MTases_sf"/>
</dbReference>
<dbReference type="Proteomes" id="UP000053429">
    <property type="component" value="Unassembled WGS sequence"/>
</dbReference>
<organism evidence="2 3">
    <name type="scientific">Streptomyces caeruleatus</name>
    <dbReference type="NCBI Taxonomy" id="661399"/>
    <lineage>
        <taxon>Bacteria</taxon>
        <taxon>Bacillati</taxon>
        <taxon>Actinomycetota</taxon>
        <taxon>Actinomycetes</taxon>
        <taxon>Kitasatosporales</taxon>
        <taxon>Streptomycetaceae</taxon>
        <taxon>Streptomyces</taxon>
    </lineage>
</organism>
<dbReference type="Gene3D" id="3.40.50.150">
    <property type="entry name" value="Vaccinia Virus protein VP39"/>
    <property type="match status" value="1"/>
</dbReference>
<comment type="caution">
    <text evidence="2">The sequence shown here is derived from an EMBL/GenBank/DDBJ whole genome shotgun (WGS) entry which is preliminary data.</text>
</comment>
<dbReference type="SUPFAM" id="SSF53335">
    <property type="entry name" value="S-adenosyl-L-methionine-dependent methyltransferases"/>
    <property type="match status" value="1"/>
</dbReference>
<proteinExistence type="predicted"/>
<dbReference type="InterPro" id="IPR050508">
    <property type="entry name" value="Methyltransf_Superfamily"/>
</dbReference>
<name>A0A117RJ46_9ACTN</name>
<evidence type="ECO:0000313" key="2">
    <source>
        <dbReference type="EMBL" id="KUN93615.1"/>
    </source>
</evidence>
<dbReference type="PANTHER" id="PTHR42912">
    <property type="entry name" value="METHYLTRANSFERASE"/>
    <property type="match status" value="1"/>
</dbReference>
<dbReference type="GO" id="GO:0008168">
    <property type="term" value="F:methyltransferase activity"/>
    <property type="evidence" value="ECO:0007669"/>
    <property type="project" value="UniProtKB-KW"/>
</dbReference>